<protein>
    <recommendedName>
        <fullName evidence="2">tRNA nuclease CdiA C-terminal domain-containing protein</fullName>
    </recommendedName>
</protein>
<reference evidence="3 4" key="1">
    <citation type="submission" date="2021-01" db="EMBL/GenBank/DDBJ databases">
        <title>Whole genome shotgun sequence of Actinoplanes couchii NBRC 106145.</title>
        <authorList>
            <person name="Komaki H."/>
            <person name="Tamura T."/>
        </authorList>
    </citation>
    <scope>NUCLEOTIDE SEQUENCE [LARGE SCALE GENOMIC DNA]</scope>
    <source>
        <strain evidence="3 4">NBRC 106145</strain>
    </source>
</reference>
<keyword evidence="4" id="KW-1185">Reference proteome</keyword>
<feature type="compositionally biased region" description="Basic and acidic residues" evidence="1">
    <location>
        <begin position="1"/>
        <end position="21"/>
    </location>
</feature>
<feature type="region of interest" description="Disordered" evidence="1">
    <location>
        <begin position="1"/>
        <end position="97"/>
    </location>
</feature>
<dbReference type="Proteomes" id="UP000612282">
    <property type="component" value="Unassembled WGS sequence"/>
</dbReference>
<dbReference type="Pfam" id="PF18451">
    <property type="entry name" value="CdiA_C"/>
    <property type="match status" value="1"/>
</dbReference>
<feature type="domain" description="tRNA nuclease CdiA C-terminal" evidence="2">
    <location>
        <begin position="132"/>
        <end position="210"/>
    </location>
</feature>
<feature type="compositionally biased region" description="Basic and acidic residues" evidence="1">
    <location>
        <begin position="79"/>
        <end position="95"/>
    </location>
</feature>
<evidence type="ECO:0000313" key="4">
    <source>
        <dbReference type="Proteomes" id="UP000612282"/>
    </source>
</evidence>
<sequence length="221" mass="24096">MTGKPRDAHSSRPHGHADAVRPSETTAAEVARQGRAGNATGRSSAAAGGRTDDGFTRMTGTPGGRPDGRPVEITPGMLRDTEDRSDNRRSAERENATAAALAEQGYLIKQRPSGEEVARARLSTGDAGSPAKDPDYLIEGRVFDCYSPTPDKPIRGVWWQTQDKVVKEQTQRVVVDLVHWRGDLSALQRQFDDWPIENLKEVKALLPNGETVQIHLPPPSD</sequence>
<dbReference type="Gene3D" id="3.40.1350.120">
    <property type="match status" value="1"/>
</dbReference>
<evidence type="ECO:0000313" key="3">
    <source>
        <dbReference type="EMBL" id="GID54940.1"/>
    </source>
</evidence>
<proteinExistence type="predicted"/>
<evidence type="ECO:0000259" key="2">
    <source>
        <dbReference type="Pfam" id="PF18451"/>
    </source>
</evidence>
<organism evidence="3 4">
    <name type="scientific">Actinoplanes couchii</name>
    <dbReference type="NCBI Taxonomy" id="403638"/>
    <lineage>
        <taxon>Bacteria</taxon>
        <taxon>Bacillati</taxon>
        <taxon>Actinomycetota</taxon>
        <taxon>Actinomycetes</taxon>
        <taxon>Micromonosporales</taxon>
        <taxon>Micromonosporaceae</taxon>
        <taxon>Actinoplanes</taxon>
    </lineage>
</organism>
<comment type="caution">
    <text evidence="3">The sequence shown here is derived from an EMBL/GenBank/DDBJ whole genome shotgun (WGS) entry which is preliminary data.</text>
</comment>
<evidence type="ECO:0000256" key="1">
    <source>
        <dbReference type="SAM" id="MobiDB-lite"/>
    </source>
</evidence>
<dbReference type="EMBL" id="BOMG01000044">
    <property type="protein sequence ID" value="GID54940.1"/>
    <property type="molecule type" value="Genomic_DNA"/>
</dbReference>
<gene>
    <name evidence="3" type="ORF">Aco03nite_033440</name>
</gene>
<dbReference type="CDD" id="cd13442">
    <property type="entry name" value="CDI_toxin_Bp1026b-like"/>
    <property type="match status" value="1"/>
</dbReference>
<accession>A0ABQ3X8U8</accession>
<name>A0ABQ3X8U8_9ACTN</name>
<feature type="compositionally biased region" description="Low complexity" evidence="1">
    <location>
        <begin position="34"/>
        <end position="49"/>
    </location>
</feature>
<dbReference type="InterPro" id="IPR040559">
    <property type="entry name" value="CdiA_C"/>
</dbReference>
<dbReference type="InterPro" id="IPR033806">
    <property type="entry name" value="CDI_toxin_Bp1026b-like"/>
</dbReference>